<dbReference type="GO" id="GO:0005524">
    <property type="term" value="F:ATP binding"/>
    <property type="evidence" value="ECO:0007669"/>
    <property type="project" value="InterPro"/>
</dbReference>
<name>A0A9W4SBE6_9GLOM</name>
<dbReference type="InterPro" id="IPR011009">
    <property type="entry name" value="Kinase-like_dom_sf"/>
</dbReference>
<dbReference type="InterPro" id="IPR001245">
    <property type="entry name" value="Ser-Thr/Tyr_kinase_cat_dom"/>
</dbReference>
<feature type="domain" description="Protein kinase" evidence="1">
    <location>
        <begin position="82"/>
        <end position="354"/>
    </location>
</feature>
<evidence type="ECO:0000313" key="3">
    <source>
        <dbReference type="Proteomes" id="UP001153678"/>
    </source>
</evidence>
<gene>
    <name evidence="2" type="ORF">FWILDA_LOCUS760</name>
</gene>
<dbReference type="SUPFAM" id="SSF56112">
    <property type="entry name" value="Protein kinase-like (PK-like)"/>
    <property type="match status" value="1"/>
</dbReference>
<keyword evidence="3" id="KW-1185">Reference proteome</keyword>
<dbReference type="Pfam" id="PF07714">
    <property type="entry name" value="PK_Tyr_Ser-Thr"/>
    <property type="match status" value="1"/>
</dbReference>
<dbReference type="PANTHER" id="PTHR44329">
    <property type="entry name" value="SERINE/THREONINE-PROTEIN KINASE TNNI3K-RELATED"/>
    <property type="match status" value="1"/>
</dbReference>
<accession>A0A9W4SBE6</accession>
<dbReference type="InterPro" id="IPR051681">
    <property type="entry name" value="Ser/Thr_Kinases-Pseudokinases"/>
</dbReference>
<sequence>MEPTISEIDSEISVVDYGKCIDCGSVRSNVGWCTECNVIAFKESFGNWTSGIPLIDNFIKYTQMSATQNLDYLEYIEFNQLVLVENTNKGGAFSIIYSAFWLEGPRWIWDEEAEQWTRNGPIKVALKRLNNSLSMSEDYLKQLYQYRRCLLDIHVAEVFGIAKDNNTNFMFVMKYYENEDLHSYLDNVKGMLCWRDIVELLWGISEGINKIHEKGLIHGNLHGGNLLIENTPDSVEARISDVGLHFPIGKTNSDKIYGVLPYVAPEVLRGNPIIKASDIFSFGIIMWTLSAGIRPWYNRPHDLKLATDICAGLRPEIIDGTPKAYVELMTNCWDLNPSMRPTASELNELLSNWINAICDDPHPSELSEQFDLAEEKKFSSLNKHEFYQPEIHSESCYTSRSLIPDIFKIT</sequence>
<evidence type="ECO:0000259" key="1">
    <source>
        <dbReference type="PROSITE" id="PS50011"/>
    </source>
</evidence>
<dbReference type="InterPro" id="IPR000719">
    <property type="entry name" value="Prot_kinase_dom"/>
</dbReference>
<proteinExistence type="predicted"/>
<dbReference type="PROSITE" id="PS50011">
    <property type="entry name" value="PROTEIN_KINASE_DOM"/>
    <property type="match status" value="1"/>
</dbReference>
<comment type="caution">
    <text evidence="2">The sequence shown here is derived from an EMBL/GenBank/DDBJ whole genome shotgun (WGS) entry which is preliminary data.</text>
</comment>
<dbReference type="AlphaFoldDB" id="A0A9W4SBE6"/>
<dbReference type="GO" id="GO:0004674">
    <property type="term" value="F:protein serine/threonine kinase activity"/>
    <property type="evidence" value="ECO:0007669"/>
    <property type="project" value="TreeGrafter"/>
</dbReference>
<dbReference type="EMBL" id="CAMKVN010000055">
    <property type="protein sequence ID" value="CAI2162828.1"/>
    <property type="molecule type" value="Genomic_DNA"/>
</dbReference>
<reference evidence="2" key="1">
    <citation type="submission" date="2022-08" db="EMBL/GenBank/DDBJ databases">
        <authorList>
            <person name="Kallberg Y."/>
            <person name="Tangrot J."/>
            <person name="Rosling A."/>
        </authorList>
    </citation>
    <scope>NUCLEOTIDE SEQUENCE</scope>
    <source>
        <strain evidence="2">Wild A</strain>
    </source>
</reference>
<dbReference type="Proteomes" id="UP001153678">
    <property type="component" value="Unassembled WGS sequence"/>
</dbReference>
<dbReference type="Gene3D" id="1.10.510.10">
    <property type="entry name" value="Transferase(Phosphotransferase) domain 1"/>
    <property type="match status" value="1"/>
</dbReference>
<protein>
    <submittedName>
        <fullName evidence="2">9119_t:CDS:1</fullName>
    </submittedName>
</protein>
<evidence type="ECO:0000313" key="2">
    <source>
        <dbReference type="EMBL" id="CAI2162828.1"/>
    </source>
</evidence>
<organism evidence="2 3">
    <name type="scientific">Funneliformis geosporum</name>
    <dbReference type="NCBI Taxonomy" id="1117311"/>
    <lineage>
        <taxon>Eukaryota</taxon>
        <taxon>Fungi</taxon>
        <taxon>Fungi incertae sedis</taxon>
        <taxon>Mucoromycota</taxon>
        <taxon>Glomeromycotina</taxon>
        <taxon>Glomeromycetes</taxon>
        <taxon>Glomerales</taxon>
        <taxon>Glomeraceae</taxon>
        <taxon>Funneliformis</taxon>
    </lineage>
</organism>
<dbReference type="OrthoDB" id="6718656at2759"/>